<organism evidence="1 2">
    <name type="scientific">Sebaldella termitidis (strain ATCC 33386 / NCTC 11300)</name>
    <dbReference type="NCBI Taxonomy" id="526218"/>
    <lineage>
        <taxon>Bacteria</taxon>
        <taxon>Fusobacteriati</taxon>
        <taxon>Fusobacteriota</taxon>
        <taxon>Fusobacteriia</taxon>
        <taxon>Fusobacteriales</taxon>
        <taxon>Leptotrichiaceae</taxon>
        <taxon>Sebaldella</taxon>
    </lineage>
</organism>
<dbReference type="HOGENOM" id="CLU_139712_0_1_0"/>
<dbReference type="Proteomes" id="UP000000845">
    <property type="component" value="Chromosome"/>
</dbReference>
<reference evidence="1 2" key="2">
    <citation type="journal article" date="2010" name="Stand. Genomic Sci.">
        <title>Complete genome sequence of Sebaldella termitidis type strain (NCTC 11300).</title>
        <authorList>
            <person name="Harmon-Smith M."/>
            <person name="Celia L."/>
            <person name="Chertkov O."/>
            <person name="Lapidus A."/>
            <person name="Copeland A."/>
            <person name="Glavina Del Rio T."/>
            <person name="Nolan M."/>
            <person name="Lucas S."/>
            <person name="Tice H."/>
            <person name="Cheng J.F."/>
            <person name="Han C."/>
            <person name="Detter J.C."/>
            <person name="Bruce D."/>
            <person name="Goodwin L."/>
            <person name="Pitluck S."/>
            <person name="Pati A."/>
            <person name="Liolios K."/>
            <person name="Ivanova N."/>
            <person name="Mavromatis K."/>
            <person name="Mikhailova N."/>
            <person name="Chen A."/>
            <person name="Palaniappan K."/>
            <person name="Land M."/>
            <person name="Hauser L."/>
            <person name="Chang Y.J."/>
            <person name="Jeffries C.D."/>
            <person name="Brettin T."/>
            <person name="Goker M."/>
            <person name="Beck B."/>
            <person name="Bristow J."/>
            <person name="Eisen J.A."/>
            <person name="Markowitz V."/>
            <person name="Hugenholtz P."/>
            <person name="Kyrpides N.C."/>
            <person name="Klenk H.P."/>
            <person name="Chen F."/>
        </authorList>
    </citation>
    <scope>NUCLEOTIDE SEQUENCE [LARGE SCALE GENOMIC DNA]</scope>
    <source>
        <strain evidence="2">ATCC 33386 / NCTC 11300</strain>
    </source>
</reference>
<protein>
    <recommendedName>
        <fullName evidence="3">DUF2513 domain-containing protein</fullName>
    </recommendedName>
</protein>
<reference evidence="2" key="1">
    <citation type="submission" date="2009-09" db="EMBL/GenBank/DDBJ databases">
        <title>The complete chromosome of Sebaldella termitidis ATCC 33386.</title>
        <authorList>
            <consortium name="US DOE Joint Genome Institute (JGI-PGF)"/>
            <person name="Lucas S."/>
            <person name="Copeland A."/>
            <person name="Lapidus A."/>
            <person name="Glavina del Rio T."/>
            <person name="Dalin E."/>
            <person name="Tice H."/>
            <person name="Bruce D."/>
            <person name="Goodwin L."/>
            <person name="Pitluck S."/>
            <person name="Kyrpides N."/>
            <person name="Mavromatis K."/>
            <person name="Ivanova N."/>
            <person name="Mikhailova N."/>
            <person name="Sims D."/>
            <person name="Meincke L."/>
            <person name="Brettin T."/>
            <person name="Detter J.C."/>
            <person name="Han C."/>
            <person name="Larimer F."/>
            <person name="Land M."/>
            <person name="Hauser L."/>
            <person name="Markowitz V."/>
            <person name="Cheng J.F."/>
            <person name="Hugenholtz P."/>
            <person name="Woyke T."/>
            <person name="Wu D."/>
            <person name="Eisen J.A."/>
        </authorList>
    </citation>
    <scope>NUCLEOTIDE SEQUENCE [LARGE SCALE GENOMIC DNA]</scope>
    <source>
        <strain evidence="2">ATCC 33386 / NCTC 11300</strain>
    </source>
</reference>
<dbReference type="EMBL" id="CP001739">
    <property type="protein sequence ID" value="ACZ07700.1"/>
    <property type="molecule type" value="Genomic_DNA"/>
</dbReference>
<name>D1AR12_SEBTE</name>
<accession>D1AR12</accession>
<dbReference type="Pfam" id="PF10711">
    <property type="entry name" value="DUF2513"/>
    <property type="match status" value="1"/>
</dbReference>
<dbReference type="eggNOG" id="ENOG5033A72">
    <property type="taxonomic scope" value="Bacteria"/>
</dbReference>
<proteinExistence type="predicted"/>
<evidence type="ECO:0000313" key="2">
    <source>
        <dbReference type="Proteomes" id="UP000000845"/>
    </source>
</evidence>
<evidence type="ECO:0000313" key="1">
    <source>
        <dbReference type="EMBL" id="ACZ07700.1"/>
    </source>
</evidence>
<dbReference type="RefSeq" id="WP_012860296.1">
    <property type="nucleotide sequence ID" value="NC_013517.1"/>
</dbReference>
<dbReference type="AlphaFoldDB" id="D1AR12"/>
<dbReference type="InterPro" id="IPR019650">
    <property type="entry name" value="DUF2513"/>
</dbReference>
<keyword evidence="2" id="KW-1185">Reference proteome</keyword>
<dbReference type="STRING" id="526218.Sterm_0828"/>
<dbReference type="KEGG" id="str:Sterm_0828"/>
<evidence type="ECO:0008006" key="3">
    <source>
        <dbReference type="Google" id="ProtNLM"/>
    </source>
</evidence>
<sequence>MKLNPDCIRDILLWVEDVITPRNSIVVYKNSIPERLNKYSEDEFIYHIRQCFYHKFLVPTQMKLTSSLFQIKDLSPEGHKFLANIRENTNWNKTKKIANTIGTNSLDALKDIASNVISELIIKNFK</sequence>
<gene>
    <name evidence="1" type="ordered locus">Sterm_0828</name>
</gene>